<reference evidence="2" key="1">
    <citation type="submission" date="2021-02" db="EMBL/GenBank/DDBJ databases">
        <authorList>
            <person name="Nowell W R."/>
        </authorList>
    </citation>
    <scope>NUCLEOTIDE SEQUENCE</scope>
</reference>
<feature type="region of interest" description="Disordered" evidence="1">
    <location>
        <begin position="79"/>
        <end position="106"/>
    </location>
</feature>
<dbReference type="AlphaFoldDB" id="A0A819QTA6"/>
<dbReference type="EMBL" id="CAJOBG010002807">
    <property type="protein sequence ID" value="CAF4029242.1"/>
    <property type="molecule type" value="Genomic_DNA"/>
</dbReference>
<feature type="non-terminal residue" evidence="2">
    <location>
        <position position="1"/>
    </location>
</feature>
<evidence type="ECO:0000313" key="2">
    <source>
        <dbReference type="EMBL" id="CAF4029242.1"/>
    </source>
</evidence>
<feature type="compositionally biased region" description="Polar residues" evidence="1">
    <location>
        <begin position="79"/>
        <end position="97"/>
    </location>
</feature>
<name>A0A819QTA6_9BILA</name>
<protein>
    <submittedName>
        <fullName evidence="2">Uncharacterized protein</fullName>
    </submittedName>
</protein>
<dbReference type="Proteomes" id="UP000663866">
    <property type="component" value="Unassembled WGS sequence"/>
</dbReference>
<evidence type="ECO:0000313" key="3">
    <source>
        <dbReference type="Proteomes" id="UP000663866"/>
    </source>
</evidence>
<comment type="caution">
    <text evidence="2">The sequence shown here is derived from an EMBL/GenBank/DDBJ whole genome shotgun (WGS) entry which is preliminary data.</text>
</comment>
<accession>A0A819QTA6</accession>
<evidence type="ECO:0000256" key="1">
    <source>
        <dbReference type="SAM" id="MobiDB-lite"/>
    </source>
</evidence>
<keyword evidence="3" id="KW-1185">Reference proteome</keyword>
<proteinExistence type="predicted"/>
<sequence>MLTAVGMIIAIVALFRMKSKRMERLKEATTEESMQYSSRSPTPCRWRLNFTKYLTPGYTPMTDFHLVIDIDYGAASANGSETQSSNQIPRPMSTSVSIFGGGKARA</sequence>
<organism evidence="2 3">
    <name type="scientific">Rotaria magnacalcarata</name>
    <dbReference type="NCBI Taxonomy" id="392030"/>
    <lineage>
        <taxon>Eukaryota</taxon>
        <taxon>Metazoa</taxon>
        <taxon>Spiralia</taxon>
        <taxon>Gnathifera</taxon>
        <taxon>Rotifera</taxon>
        <taxon>Eurotatoria</taxon>
        <taxon>Bdelloidea</taxon>
        <taxon>Philodinida</taxon>
        <taxon>Philodinidae</taxon>
        <taxon>Rotaria</taxon>
    </lineage>
</organism>
<gene>
    <name evidence="2" type="ORF">OVN521_LOCUS16692</name>
</gene>